<dbReference type="InterPro" id="IPR038843">
    <property type="entry name" value="Sed1/Spi1"/>
</dbReference>
<dbReference type="PANTHER" id="PTHR35523:SF1">
    <property type="entry name" value="CELL WALL PROTEIN SED1"/>
    <property type="match status" value="1"/>
</dbReference>
<proteinExistence type="predicted"/>
<dbReference type="GO" id="GO:0009277">
    <property type="term" value="C:fungal-type cell wall"/>
    <property type="evidence" value="ECO:0007669"/>
    <property type="project" value="TreeGrafter"/>
</dbReference>
<comment type="caution">
    <text evidence="2">The sequence shown here is derived from an EMBL/GenBank/DDBJ whole genome shotgun (WGS) entry which is preliminary data.</text>
</comment>
<dbReference type="STRING" id="1141098.A0A1Y2EJA6"/>
<name>A0A1Y2EJA6_9PEZI</name>
<feature type="signal peptide" evidence="1">
    <location>
        <begin position="1"/>
        <end position="18"/>
    </location>
</feature>
<protein>
    <recommendedName>
        <fullName evidence="4">Mmc protein</fullName>
    </recommendedName>
</protein>
<sequence length="172" mass="17328">MRLIEVLAAAGMFSAANAWGQTGTGAYTTTVVTTDYTTYCSSPTTFAYHNVTYTATSETVITITNCPCTFSVTQPPPVTTTSYCPPSSVATGTGSLPTYANSSTTVITYTPPPTTYLSGTTPITATLSTSTPRTPVGPTTVISSPVIVPTAAAGKVGPAGALLAVGLAALAL</sequence>
<evidence type="ECO:0000313" key="3">
    <source>
        <dbReference type="Proteomes" id="UP000193689"/>
    </source>
</evidence>
<dbReference type="EMBL" id="MCFJ01000001">
    <property type="protein sequence ID" value="ORY71640.1"/>
    <property type="molecule type" value="Genomic_DNA"/>
</dbReference>
<dbReference type="InParanoid" id="A0A1Y2EJA6"/>
<evidence type="ECO:0000313" key="2">
    <source>
        <dbReference type="EMBL" id="ORY71640.1"/>
    </source>
</evidence>
<evidence type="ECO:0008006" key="4">
    <source>
        <dbReference type="Google" id="ProtNLM"/>
    </source>
</evidence>
<dbReference type="PANTHER" id="PTHR35523">
    <property type="entry name" value="CELL WALL PROTEIN SED1"/>
    <property type="match status" value="1"/>
</dbReference>
<organism evidence="2 3">
    <name type="scientific">Pseudomassariella vexata</name>
    <dbReference type="NCBI Taxonomy" id="1141098"/>
    <lineage>
        <taxon>Eukaryota</taxon>
        <taxon>Fungi</taxon>
        <taxon>Dikarya</taxon>
        <taxon>Ascomycota</taxon>
        <taxon>Pezizomycotina</taxon>
        <taxon>Sordariomycetes</taxon>
        <taxon>Xylariomycetidae</taxon>
        <taxon>Amphisphaeriales</taxon>
        <taxon>Pseudomassariaceae</taxon>
        <taxon>Pseudomassariella</taxon>
    </lineage>
</organism>
<dbReference type="GO" id="GO:0005199">
    <property type="term" value="F:structural constituent of cell wall"/>
    <property type="evidence" value="ECO:0007669"/>
    <property type="project" value="InterPro"/>
</dbReference>
<dbReference type="AlphaFoldDB" id="A0A1Y2EJA6"/>
<feature type="chain" id="PRO_5013277016" description="Mmc protein" evidence="1">
    <location>
        <begin position="19"/>
        <end position="172"/>
    </location>
</feature>
<dbReference type="GeneID" id="63774079"/>
<gene>
    <name evidence="2" type="ORF">BCR38DRAFT_404702</name>
</gene>
<keyword evidence="1" id="KW-0732">Signal</keyword>
<accession>A0A1Y2EJA6</accession>
<dbReference type="RefSeq" id="XP_040721232.1">
    <property type="nucleotide sequence ID" value="XM_040857867.1"/>
</dbReference>
<evidence type="ECO:0000256" key="1">
    <source>
        <dbReference type="SAM" id="SignalP"/>
    </source>
</evidence>
<keyword evidence="3" id="KW-1185">Reference proteome</keyword>
<dbReference type="GO" id="GO:0031505">
    <property type="term" value="P:fungal-type cell wall organization"/>
    <property type="evidence" value="ECO:0007669"/>
    <property type="project" value="InterPro"/>
</dbReference>
<reference evidence="2 3" key="1">
    <citation type="submission" date="2016-07" db="EMBL/GenBank/DDBJ databases">
        <title>Pervasive Adenine N6-methylation of Active Genes in Fungi.</title>
        <authorList>
            <consortium name="DOE Joint Genome Institute"/>
            <person name="Mondo S.J."/>
            <person name="Dannebaum R.O."/>
            <person name="Kuo R.C."/>
            <person name="Labutti K."/>
            <person name="Haridas S."/>
            <person name="Kuo A."/>
            <person name="Salamov A."/>
            <person name="Ahrendt S.R."/>
            <person name="Lipzen A."/>
            <person name="Sullivan W."/>
            <person name="Andreopoulos W.B."/>
            <person name="Clum A."/>
            <person name="Lindquist E."/>
            <person name="Daum C."/>
            <person name="Ramamoorthy G.K."/>
            <person name="Gryganskyi A."/>
            <person name="Culley D."/>
            <person name="Magnuson J.K."/>
            <person name="James T.Y."/>
            <person name="O'Malley M.A."/>
            <person name="Stajich J.E."/>
            <person name="Spatafora J.W."/>
            <person name="Visel A."/>
            <person name="Grigoriev I.V."/>
        </authorList>
    </citation>
    <scope>NUCLEOTIDE SEQUENCE [LARGE SCALE GENOMIC DNA]</scope>
    <source>
        <strain evidence="2 3">CBS 129021</strain>
    </source>
</reference>
<dbReference type="Proteomes" id="UP000193689">
    <property type="component" value="Unassembled WGS sequence"/>
</dbReference>